<dbReference type="SUPFAM" id="SSF52172">
    <property type="entry name" value="CheY-like"/>
    <property type="match status" value="1"/>
</dbReference>
<evidence type="ECO:0000313" key="4">
    <source>
        <dbReference type="EMBL" id="OAN46043.1"/>
    </source>
</evidence>
<dbReference type="Proteomes" id="UP000078287">
    <property type="component" value="Unassembled WGS sequence"/>
</dbReference>
<dbReference type="GO" id="GO:0000160">
    <property type="term" value="P:phosphorelay signal transduction system"/>
    <property type="evidence" value="ECO:0007669"/>
    <property type="project" value="InterPro"/>
</dbReference>
<dbReference type="Gene3D" id="3.40.50.2300">
    <property type="match status" value="1"/>
</dbReference>
<organism evidence="4 5">
    <name type="scientific">Chloroflexus islandicus</name>
    <dbReference type="NCBI Taxonomy" id="1707952"/>
    <lineage>
        <taxon>Bacteria</taxon>
        <taxon>Bacillati</taxon>
        <taxon>Chloroflexota</taxon>
        <taxon>Chloroflexia</taxon>
        <taxon>Chloroflexales</taxon>
        <taxon>Chloroflexineae</taxon>
        <taxon>Chloroflexaceae</taxon>
        <taxon>Chloroflexus</taxon>
    </lineage>
</organism>
<evidence type="ECO:0000259" key="3">
    <source>
        <dbReference type="PROSITE" id="PS50110"/>
    </source>
</evidence>
<gene>
    <name evidence="4" type="ORF">A6A03_01950</name>
</gene>
<dbReference type="PROSITE" id="PS50110">
    <property type="entry name" value="RESPONSE_REGULATORY"/>
    <property type="match status" value="1"/>
</dbReference>
<dbReference type="Pfam" id="PF00072">
    <property type="entry name" value="Response_reg"/>
    <property type="match status" value="1"/>
</dbReference>
<accession>A0A178MBV2</accession>
<keyword evidence="5" id="KW-1185">Reference proteome</keyword>
<dbReference type="InterPro" id="IPR050595">
    <property type="entry name" value="Bact_response_regulator"/>
</dbReference>
<comment type="caution">
    <text evidence="4">The sequence shown here is derived from an EMBL/GenBank/DDBJ whole genome shotgun (WGS) entry which is preliminary data.</text>
</comment>
<name>A0A178MBV2_9CHLR</name>
<dbReference type="EMBL" id="LWQS01000049">
    <property type="protein sequence ID" value="OAN46043.1"/>
    <property type="molecule type" value="Genomic_DNA"/>
</dbReference>
<keyword evidence="1 2" id="KW-0597">Phosphoprotein</keyword>
<proteinExistence type="predicted"/>
<dbReference type="PANTHER" id="PTHR44591">
    <property type="entry name" value="STRESS RESPONSE REGULATOR PROTEIN 1"/>
    <property type="match status" value="1"/>
</dbReference>
<sequence>MTTIMIVDDYVPSHRLMSFVLEQYGYAVVTALDGQQALHRLDSFPVDLVITDLTMPRMDGIELARAIRAHARHAELPIIMITGSVKEQDEVKAAGVGVNSFLTKPVDSDDLINEIQRLLHPVPVRTTASSER</sequence>
<dbReference type="STRING" id="1707952.A6A03_01950"/>
<dbReference type="AlphaFoldDB" id="A0A178MBV2"/>
<dbReference type="InterPro" id="IPR011006">
    <property type="entry name" value="CheY-like_superfamily"/>
</dbReference>
<evidence type="ECO:0000313" key="5">
    <source>
        <dbReference type="Proteomes" id="UP000078287"/>
    </source>
</evidence>
<dbReference type="InterPro" id="IPR001789">
    <property type="entry name" value="Sig_transdc_resp-reg_receiver"/>
</dbReference>
<evidence type="ECO:0000256" key="2">
    <source>
        <dbReference type="PROSITE-ProRule" id="PRU00169"/>
    </source>
</evidence>
<protein>
    <submittedName>
        <fullName evidence="4">Response regulator receiver protein</fullName>
    </submittedName>
</protein>
<dbReference type="RefSeq" id="WP_066786774.1">
    <property type="nucleotide sequence ID" value="NZ_LWQS01000049.1"/>
</dbReference>
<feature type="domain" description="Response regulatory" evidence="3">
    <location>
        <begin position="3"/>
        <end position="119"/>
    </location>
</feature>
<evidence type="ECO:0000256" key="1">
    <source>
        <dbReference type="ARBA" id="ARBA00022553"/>
    </source>
</evidence>
<dbReference type="SMART" id="SM00448">
    <property type="entry name" value="REC"/>
    <property type="match status" value="1"/>
</dbReference>
<dbReference type="OrthoDB" id="9802491at2"/>
<reference evidence="4 5" key="1">
    <citation type="submission" date="2016-04" db="EMBL/GenBank/DDBJ databases">
        <title>Chloroflexus islandicus sp. nov., a thermophilic filamentous anoxygenic phototrophic bacterium from geyser Strokkur (Iceland).</title>
        <authorList>
            <person name="Gaisin V.A."/>
            <person name="Kalashnikov A.M."/>
            <person name="Sukhacheva M.V."/>
            <person name="Grouzdev D.S."/>
            <person name="Ivanov T.M."/>
            <person name="Kuznetsov B."/>
            <person name="Gorlenko V.M."/>
        </authorList>
    </citation>
    <scope>NUCLEOTIDE SEQUENCE [LARGE SCALE GENOMIC DNA]</scope>
    <source>
        <strain evidence="5">isl-2</strain>
    </source>
</reference>
<feature type="modified residue" description="4-aspartylphosphate" evidence="2">
    <location>
        <position position="52"/>
    </location>
</feature>
<dbReference type="PANTHER" id="PTHR44591:SF3">
    <property type="entry name" value="RESPONSE REGULATORY DOMAIN-CONTAINING PROTEIN"/>
    <property type="match status" value="1"/>
</dbReference>